<dbReference type="Pfam" id="PF01841">
    <property type="entry name" value="Transglut_core"/>
    <property type="match status" value="1"/>
</dbReference>
<accession>A0A7V5UEG9</accession>
<feature type="non-terminal residue" evidence="2">
    <location>
        <position position="444"/>
    </location>
</feature>
<comment type="caution">
    <text evidence="2">The sequence shown here is derived from an EMBL/GenBank/DDBJ whole genome shotgun (WGS) entry which is preliminary data.</text>
</comment>
<dbReference type="InterPro" id="IPR038765">
    <property type="entry name" value="Papain-like_cys_pep_sf"/>
</dbReference>
<dbReference type="AlphaFoldDB" id="A0A7V5UEG9"/>
<dbReference type="Gene3D" id="3.10.620.30">
    <property type="match status" value="1"/>
</dbReference>
<feature type="domain" description="Transglutaminase-like" evidence="1">
    <location>
        <begin position="188"/>
        <end position="283"/>
    </location>
</feature>
<dbReference type="PANTHER" id="PTHR35532">
    <property type="entry name" value="SIMILAR TO POLYHYDROXYALKANOATE DEPOLYMERASE"/>
    <property type="match status" value="1"/>
</dbReference>
<evidence type="ECO:0000259" key="1">
    <source>
        <dbReference type="Pfam" id="PF01841"/>
    </source>
</evidence>
<protein>
    <submittedName>
        <fullName evidence="2">Transglutaminase domain-containing protein</fullName>
    </submittedName>
</protein>
<dbReference type="EMBL" id="DROD01000248">
    <property type="protein sequence ID" value="HHJ52273.1"/>
    <property type="molecule type" value="Genomic_DNA"/>
</dbReference>
<evidence type="ECO:0000313" key="2">
    <source>
        <dbReference type="EMBL" id="HHJ52273.1"/>
    </source>
</evidence>
<reference evidence="2" key="1">
    <citation type="journal article" date="2020" name="mSystems">
        <title>Genome- and Community-Level Interaction Insights into Carbon Utilization and Element Cycling Functions of Hydrothermarchaeota in Hydrothermal Sediment.</title>
        <authorList>
            <person name="Zhou Z."/>
            <person name="Liu Y."/>
            <person name="Xu W."/>
            <person name="Pan J."/>
            <person name="Luo Z.H."/>
            <person name="Li M."/>
        </authorList>
    </citation>
    <scope>NUCLEOTIDE SEQUENCE [LARGE SCALE GENOMIC DNA]</scope>
    <source>
        <strain evidence="2">HyVt-527</strain>
    </source>
</reference>
<gene>
    <name evidence="2" type="ORF">ENJ89_03685</name>
</gene>
<name>A0A7V5UEG9_CALAY</name>
<dbReference type="InterPro" id="IPR002931">
    <property type="entry name" value="Transglutaminase-like"/>
</dbReference>
<organism evidence="2">
    <name type="scientific">Caldithrix abyssi</name>
    <dbReference type="NCBI Taxonomy" id="187145"/>
    <lineage>
        <taxon>Bacteria</taxon>
        <taxon>Pseudomonadati</taxon>
        <taxon>Calditrichota</taxon>
        <taxon>Calditrichia</taxon>
        <taxon>Calditrichales</taxon>
        <taxon>Calditrichaceae</taxon>
        <taxon>Caldithrix</taxon>
    </lineage>
</organism>
<dbReference type="PANTHER" id="PTHR35532:SF5">
    <property type="entry name" value="CARBOHYDRATE-BINDING DOMAIN-CONTAINING PROTEIN"/>
    <property type="match status" value="1"/>
</dbReference>
<dbReference type="PROSITE" id="PS51257">
    <property type="entry name" value="PROKAR_LIPOPROTEIN"/>
    <property type="match status" value="1"/>
</dbReference>
<proteinExistence type="predicted"/>
<dbReference type="Proteomes" id="UP000886124">
    <property type="component" value="Unassembled WGS sequence"/>
</dbReference>
<sequence length="444" mass="50851">MTWKSTIRISLIWLMGLLLVGSCNRPGNRWPDAVQKALEQAGDHRGELKQVLRHFADDSLKLQAAYYLIANMPGHGYVEYALYDTSGAEVPFNVLDYANYGEMAKAWDSIAAIRGELDFKRKKFVYDVNTISADFLIENIDLAFAAWRQKPWSKGLDFDQFCRYVLPYRGSNEPLQDWRKYFYQHSRWVDSLFSAETDPVPVAAAINDSLKSWFRFDDRFYRHPTDQGLNEMLKNQMGRCEDMANLAIYALRANGLAVTSDYTPYWADAANNHAWNALIVPGKKAVPFMGGLYNPGKYSLPNRIAKVYRKTYEYQPQNLIFKVNDKKKIPRWLSGKSYADVTRDYVPVSDVKLKLHSVPDSVRYAYLCVFNTGEWQAIHWGEIKGDSVRFGEMGRDLVYLPAFYLNGKLTQAGAPILLEKSGRVHSLQPDTGHRRIVALTSTTR</sequence>
<dbReference type="SUPFAM" id="SSF54001">
    <property type="entry name" value="Cysteine proteinases"/>
    <property type="match status" value="1"/>
</dbReference>